<dbReference type="Proteomes" id="UP000550736">
    <property type="component" value="Unassembled WGS sequence"/>
</dbReference>
<feature type="transmembrane region" description="Helical" evidence="1">
    <location>
        <begin position="246"/>
        <end position="264"/>
    </location>
</feature>
<feature type="transmembrane region" description="Helical" evidence="1">
    <location>
        <begin position="78"/>
        <end position="96"/>
    </location>
</feature>
<evidence type="ECO:0000313" key="3">
    <source>
        <dbReference type="EMBL" id="NMK96958.1"/>
    </source>
</evidence>
<sequence>MKRFLKIHKHTLRENTLISLIFIMSLYNKWLLLLAIILSVLLLKRGILGVIQLIYLYTTRNLMISFFDTSDSAYDLTYAIYILIYVIGIFFLIRHIKRWVRSYLIFTFALASITLMLIYIIMSLITSNDPLYSITKLINYFIPLIIIVTLVYLIKEVDELIKWLANQVVTFILFTLIPLVMSLIKVLSQEQSFKGFFNDSNTFAVFLILGLLTLIISSMKYHKFNFFVMFVMMSGIFELYVTHSKLAWFVFIVCLFLSLLLLILKKRYKYLTIPLIISIIILSIFQPSIHYLIKSFVLNGNSVKSVLMPKDNQIKNIENVLETHMLMGNGFGMSLHGLTKNSDIVAGNMVFELMMFTGVIGLTCYVIYVLKVMLLATYMFKLTFVLFIATLLTNTIEIVMFNAINIGALCYILWGIYLKDGLHKDSKNKMVKKSLEVDKRNI</sequence>
<reference evidence="6 7" key="2">
    <citation type="submission" date="2020-04" db="EMBL/GenBank/DDBJ databases">
        <title>The Epidemiology and Molecular Characteristics of Linezolid-Resistant Staphylococcus capitis in Huashan Hospital, Shanghai.</title>
        <authorList>
            <person name="Ding L."/>
            <person name="Li P."/>
            <person name="Yang Y."/>
            <person name="Lin D."/>
            <person name="Xu X."/>
        </authorList>
    </citation>
    <scope>NUCLEOTIDE SEQUENCE [LARGE SCALE GENOMIC DNA]</scope>
    <source>
        <strain evidence="3 7">12-86</strain>
        <strain evidence="2 6">17-84</strain>
    </source>
</reference>
<comment type="caution">
    <text evidence="4">The sequence shown here is derived from an EMBL/GenBank/DDBJ whole genome shotgun (WGS) entry which is preliminary data.</text>
</comment>
<dbReference type="Proteomes" id="UP000538955">
    <property type="component" value="Unassembled WGS sequence"/>
</dbReference>
<dbReference type="EMBL" id="SCHC01000002">
    <property type="protein sequence ID" value="TBW76941.1"/>
    <property type="molecule type" value="Genomic_DNA"/>
</dbReference>
<feature type="transmembrane region" description="Helical" evidence="1">
    <location>
        <begin position="163"/>
        <end position="184"/>
    </location>
</feature>
<dbReference type="RefSeq" id="WP_030062705.1">
    <property type="nucleotide sequence ID" value="NZ_AP014956.1"/>
</dbReference>
<keyword evidence="1" id="KW-1133">Transmembrane helix</keyword>
<evidence type="ECO:0000256" key="1">
    <source>
        <dbReference type="SAM" id="Phobius"/>
    </source>
</evidence>
<feature type="transmembrane region" description="Helical" evidence="1">
    <location>
        <begin position="103"/>
        <end position="125"/>
    </location>
</feature>
<evidence type="ECO:0000313" key="2">
    <source>
        <dbReference type="EMBL" id="NMK53695.1"/>
    </source>
</evidence>
<organism evidence="4 5">
    <name type="scientific">Staphylococcus capitis</name>
    <dbReference type="NCBI Taxonomy" id="29388"/>
    <lineage>
        <taxon>Bacteria</taxon>
        <taxon>Bacillati</taxon>
        <taxon>Bacillota</taxon>
        <taxon>Bacilli</taxon>
        <taxon>Bacillales</taxon>
        <taxon>Staphylococcaceae</taxon>
        <taxon>Staphylococcus</taxon>
    </lineage>
</organism>
<reference evidence="4 5" key="1">
    <citation type="journal article" date="2019" name="Sci. Transl. Med.">
        <title>Quorum sensing between bacterial species on the skin protects against epidermal injury in atopic dermatitis.</title>
        <authorList>
            <person name="Williams M.R."/>
        </authorList>
    </citation>
    <scope>NUCLEOTIDE SEQUENCE [LARGE SCALE GENOMIC DNA]</scope>
    <source>
        <strain evidence="4 5">H8</strain>
    </source>
</reference>
<dbReference type="AlphaFoldDB" id="A0A7Z7YVB0"/>
<evidence type="ECO:0000313" key="5">
    <source>
        <dbReference type="Proteomes" id="UP000291949"/>
    </source>
</evidence>
<feature type="transmembrane region" description="Helical" evidence="1">
    <location>
        <begin position="398"/>
        <end position="418"/>
    </location>
</feature>
<feature type="transmembrane region" description="Helical" evidence="1">
    <location>
        <begin position="375"/>
        <end position="392"/>
    </location>
</feature>
<proteinExistence type="predicted"/>
<feature type="transmembrane region" description="Helical" evidence="1">
    <location>
        <begin position="224"/>
        <end position="240"/>
    </location>
</feature>
<evidence type="ECO:0000313" key="4">
    <source>
        <dbReference type="EMBL" id="TBW76941.1"/>
    </source>
</evidence>
<feature type="transmembrane region" description="Helical" evidence="1">
    <location>
        <begin position="30"/>
        <end position="58"/>
    </location>
</feature>
<protein>
    <submittedName>
        <fullName evidence="4">Uncharacterized protein</fullName>
    </submittedName>
</protein>
<evidence type="ECO:0000313" key="6">
    <source>
        <dbReference type="Proteomes" id="UP000538955"/>
    </source>
</evidence>
<gene>
    <name evidence="4" type="ORF">EQ811_08770</name>
    <name evidence="3" type="ORF">HHM13_02425</name>
    <name evidence="2" type="ORF">HHM24_02870</name>
</gene>
<name>A0A7Z7YVB0_STACP</name>
<feature type="transmembrane region" description="Helical" evidence="1">
    <location>
        <begin position="196"/>
        <end position="217"/>
    </location>
</feature>
<evidence type="ECO:0000313" key="7">
    <source>
        <dbReference type="Proteomes" id="UP000550736"/>
    </source>
</evidence>
<keyword evidence="1" id="KW-0472">Membrane</keyword>
<dbReference type="Proteomes" id="UP000291949">
    <property type="component" value="Unassembled WGS sequence"/>
</dbReference>
<feature type="transmembrane region" description="Helical" evidence="1">
    <location>
        <begin position="271"/>
        <end position="293"/>
    </location>
</feature>
<feature type="transmembrane region" description="Helical" evidence="1">
    <location>
        <begin position="344"/>
        <end position="368"/>
    </location>
</feature>
<accession>A0A7Z7YVB0</accession>
<dbReference type="EMBL" id="JABBMI010000034">
    <property type="protein sequence ID" value="NMK53695.1"/>
    <property type="molecule type" value="Genomic_DNA"/>
</dbReference>
<keyword evidence="6" id="KW-1185">Reference proteome</keyword>
<feature type="transmembrane region" description="Helical" evidence="1">
    <location>
        <begin position="137"/>
        <end position="154"/>
    </location>
</feature>
<dbReference type="EMBL" id="JABBLX010000003">
    <property type="protein sequence ID" value="NMK96958.1"/>
    <property type="molecule type" value="Genomic_DNA"/>
</dbReference>
<keyword evidence="1" id="KW-0812">Transmembrane</keyword>